<protein>
    <recommendedName>
        <fullName evidence="1">Pyridoxamine 5'-phosphate oxidase N-terminal domain-containing protein</fullName>
    </recommendedName>
</protein>
<sequence length="136" mass="14573">MAKMPKEVMDLLNERPLVPKVLTTCDAAGTLNAVPKETLSAVDEETIAFADIWGDKTNVNLKATGKATVAVFKIQVLPVGYQVKGTFQGFQASGPLFDTFAKQVKEQLNLDIRAVGVLKVEEVYSAGPPNPGARIA</sequence>
<organism evidence="2">
    <name type="scientific">marine sediment metagenome</name>
    <dbReference type="NCBI Taxonomy" id="412755"/>
    <lineage>
        <taxon>unclassified sequences</taxon>
        <taxon>metagenomes</taxon>
        <taxon>ecological metagenomes</taxon>
    </lineage>
</organism>
<dbReference type="EMBL" id="BARV01019394">
    <property type="protein sequence ID" value="GAI30425.1"/>
    <property type="molecule type" value="Genomic_DNA"/>
</dbReference>
<gene>
    <name evidence="2" type="ORF">S06H3_32598</name>
</gene>
<dbReference type="InterPro" id="IPR012349">
    <property type="entry name" value="Split_barrel_FMN-bd"/>
</dbReference>
<feature type="domain" description="Pyridoxamine 5'-phosphate oxidase N-terminal" evidence="1">
    <location>
        <begin position="4"/>
        <end position="124"/>
    </location>
</feature>
<proteinExistence type="predicted"/>
<name>X1NUG8_9ZZZZ</name>
<dbReference type="SUPFAM" id="SSF50475">
    <property type="entry name" value="FMN-binding split barrel"/>
    <property type="match status" value="1"/>
</dbReference>
<dbReference type="InterPro" id="IPR011576">
    <property type="entry name" value="Pyridox_Oxase_N"/>
</dbReference>
<comment type="caution">
    <text evidence="2">The sequence shown here is derived from an EMBL/GenBank/DDBJ whole genome shotgun (WGS) entry which is preliminary data.</text>
</comment>
<dbReference type="AlphaFoldDB" id="X1NUG8"/>
<dbReference type="Pfam" id="PF01243">
    <property type="entry name" value="PNPOx_N"/>
    <property type="match status" value="1"/>
</dbReference>
<accession>X1NUG8</accession>
<dbReference type="PANTHER" id="PTHR40660">
    <property type="entry name" value="5'-PHOSPHATE OXIDASE PUTATIVE DOMAIN-CONTAINING PROTEIN-RELATED"/>
    <property type="match status" value="1"/>
</dbReference>
<evidence type="ECO:0000259" key="1">
    <source>
        <dbReference type="Pfam" id="PF01243"/>
    </source>
</evidence>
<dbReference type="PANTHER" id="PTHR40660:SF1">
    <property type="entry name" value="5'-PHOSPHATE OXIDASE PUTATIVE DOMAIN-CONTAINING PROTEIN-RELATED"/>
    <property type="match status" value="1"/>
</dbReference>
<evidence type="ECO:0000313" key="2">
    <source>
        <dbReference type="EMBL" id="GAI30425.1"/>
    </source>
</evidence>
<reference evidence="2" key="1">
    <citation type="journal article" date="2014" name="Front. Microbiol.">
        <title>High frequency of phylogenetically diverse reductive dehalogenase-homologous genes in deep subseafloor sedimentary metagenomes.</title>
        <authorList>
            <person name="Kawai M."/>
            <person name="Futagami T."/>
            <person name="Toyoda A."/>
            <person name="Takaki Y."/>
            <person name="Nishi S."/>
            <person name="Hori S."/>
            <person name="Arai W."/>
            <person name="Tsubouchi T."/>
            <person name="Morono Y."/>
            <person name="Uchiyama I."/>
            <person name="Ito T."/>
            <person name="Fujiyama A."/>
            <person name="Inagaki F."/>
            <person name="Takami H."/>
        </authorList>
    </citation>
    <scope>NUCLEOTIDE SEQUENCE</scope>
    <source>
        <strain evidence="2">Expedition CK06-06</strain>
    </source>
</reference>
<dbReference type="Gene3D" id="2.30.110.10">
    <property type="entry name" value="Electron Transport, Fmn-binding Protein, Chain A"/>
    <property type="match status" value="1"/>
</dbReference>